<evidence type="ECO:0000256" key="3">
    <source>
        <dbReference type="ARBA" id="ARBA00022737"/>
    </source>
</evidence>
<dbReference type="GeneID" id="20657173"/>
<dbReference type="GO" id="GO:0005634">
    <property type="term" value="C:nucleus"/>
    <property type="evidence" value="ECO:0007669"/>
    <property type="project" value="TreeGrafter"/>
</dbReference>
<protein>
    <submittedName>
        <fullName evidence="5">Uncharacterized protein</fullName>
    </submittedName>
</protein>
<keyword evidence="2" id="KW-0433">Leucine-rich repeat</keyword>
<keyword evidence="3" id="KW-0677">Repeat</keyword>
<dbReference type="RefSeq" id="XP_009525048.1">
    <property type="nucleotide sequence ID" value="XM_009526753.1"/>
</dbReference>
<organism evidence="5 6">
    <name type="scientific">Phytophthora sojae (strain P6497)</name>
    <name type="common">Soybean stem and root rot agent</name>
    <name type="synonym">Phytophthora megasperma f. sp. glycines</name>
    <dbReference type="NCBI Taxonomy" id="1094619"/>
    <lineage>
        <taxon>Eukaryota</taxon>
        <taxon>Sar</taxon>
        <taxon>Stramenopiles</taxon>
        <taxon>Oomycota</taxon>
        <taxon>Peronosporomycetes</taxon>
        <taxon>Peronosporales</taxon>
        <taxon>Peronosporaceae</taxon>
        <taxon>Phytophthora</taxon>
    </lineage>
</organism>
<dbReference type="Gene3D" id="3.80.10.10">
    <property type="entry name" value="Ribonuclease Inhibitor"/>
    <property type="match status" value="1"/>
</dbReference>
<dbReference type="PANTHER" id="PTHR24113:SF12">
    <property type="entry name" value="RAN GTPASE-ACTIVATING PROTEIN 1"/>
    <property type="match status" value="1"/>
</dbReference>
<evidence type="ECO:0000256" key="4">
    <source>
        <dbReference type="SAM" id="MobiDB-lite"/>
    </source>
</evidence>
<dbReference type="Proteomes" id="UP000002640">
    <property type="component" value="Unassembled WGS sequence"/>
</dbReference>
<feature type="region of interest" description="Disordered" evidence="4">
    <location>
        <begin position="1"/>
        <end position="88"/>
    </location>
</feature>
<dbReference type="GO" id="GO:0048471">
    <property type="term" value="C:perinuclear region of cytoplasm"/>
    <property type="evidence" value="ECO:0007669"/>
    <property type="project" value="TreeGrafter"/>
</dbReference>
<evidence type="ECO:0000313" key="6">
    <source>
        <dbReference type="Proteomes" id="UP000002640"/>
    </source>
</evidence>
<dbReference type="SMR" id="G4Z5L7"/>
<dbReference type="GO" id="GO:0031267">
    <property type="term" value="F:small GTPase binding"/>
    <property type="evidence" value="ECO:0007669"/>
    <property type="project" value="TreeGrafter"/>
</dbReference>
<keyword evidence="1" id="KW-0343">GTPase activation</keyword>
<gene>
    <name evidence="5" type="ORF">PHYSODRAFT_495345</name>
</gene>
<dbReference type="GO" id="GO:0005829">
    <property type="term" value="C:cytosol"/>
    <property type="evidence" value="ECO:0007669"/>
    <property type="project" value="TreeGrafter"/>
</dbReference>
<reference evidence="5 6" key="1">
    <citation type="journal article" date="2006" name="Science">
        <title>Phytophthora genome sequences uncover evolutionary origins and mechanisms of pathogenesis.</title>
        <authorList>
            <person name="Tyler B.M."/>
            <person name="Tripathy S."/>
            <person name="Zhang X."/>
            <person name="Dehal P."/>
            <person name="Jiang R.H."/>
            <person name="Aerts A."/>
            <person name="Arredondo F.D."/>
            <person name="Baxter L."/>
            <person name="Bensasson D."/>
            <person name="Beynon J.L."/>
            <person name="Chapman J."/>
            <person name="Damasceno C.M."/>
            <person name="Dorrance A.E."/>
            <person name="Dou D."/>
            <person name="Dickerman A.W."/>
            <person name="Dubchak I.L."/>
            <person name="Garbelotto M."/>
            <person name="Gijzen M."/>
            <person name="Gordon S.G."/>
            <person name="Govers F."/>
            <person name="Grunwald N.J."/>
            <person name="Huang W."/>
            <person name="Ivors K.L."/>
            <person name="Jones R.W."/>
            <person name="Kamoun S."/>
            <person name="Krampis K."/>
            <person name="Lamour K.H."/>
            <person name="Lee M.K."/>
            <person name="McDonald W.H."/>
            <person name="Medina M."/>
            <person name="Meijer H.J."/>
            <person name="Nordberg E.K."/>
            <person name="Maclean D.J."/>
            <person name="Ospina-Giraldo M.D."/>
            <person name="Morris P.F."/>
            <person name="Phuntumart V."/>
            <person name="Putnam N.H."/>
            <person name="Rash S."/>
            <person name="Rose J.K."/>
            <person name="Sakihama Y."/>
            <person name="Salamov A.A."/>
            <person name="Savidor A."/>
            <person name="Scheuring C.F."/>
            <person name="Smith B.M."/>
            <person name="Sobral B.W."/>
            <person name="Terry A."/>
            <person name="Torto-Alalibo T.A."/>
            <person name="Win J."/>
            <person name="Xu Z."/>
            <person name="Zhang H."/>
            <person name="Grigoriev I.V."/>
            <person name="Rokhsar D.S."/>
            <person name="Boore J.L."/>
        </authorList>
    </citation>
    <scope>NUCLEOTIDE SEQUENCE [LARGE SCALE GENOMIC DNA]</scope>
    <source>
        <strain evidence="5 6">P6497</strain>
    </source>
</reference>
<evidence type="ECO:0000256" key="2">
    <source>
        <dbReference type="ARBA" id="ARBA00022614"/>
    </source>
</evidence>
<dbReference type="InterPro" id="IPR027038">
    <property type="entry name" value="RanGap"/>
</dbReference>
<dbReference type="InParanoid" id="G4Z5L7"/>
<proteinExistence type="predicted"/>
<sequence length="455" mass="51106">MSTALQVTTTTASKPIDIVGIDGSPERAESPAQNEEDYSSDDSEDDDEYEDDDSDSDYDSDEEDDEEPALGPLQRLSNALRTKQQKMLAKRRHPVLEWKAAAQWHADNAAGLAAAEQERKDREAMAAEKAARRERKVKRKAQRKFTKQKEVEFRTLLEDYSLAITKSEKRTALITQFAIENRSVEKQKLAAIEAAKRAEQLRDAAEKIALAEKRDEEEKQATLAHLQQCIEVSNEMGRRYGILPAITTPVAPPPQEQDETSPRQFFTLNLKRCKHVEELRGERIGDRGARELARSLLTGACPRVKSIHLGWNLVKYSGIAALADCFTRGACAQLQELDLRCNNIDSKAFAALLAALEKGALPELLDIGLQGNVLGDEGARAIAHAFFRGTLHALRRIDIRQNRIRNDGVLALWNVFTAPNFRRFCPKLELLDMRRNDAHGALTRSFCPCPPYLEF</sequence>
<dbReference type="EMBL" id="JH159153">
    <property type="protein sequence ID" value="EGZ22331.1"/>
    <property type="molecule type" value="Genomic_DNA"/>
</dbReference>
<name>G4Z5L7_PHYSP</name>
<dbReference type="OMA" id="FCPCPPY"/>
<dbReference type="KEGG" id="psoj:PHYSODRAFT_495345"/>
<dbReference type="AlphaFoldDB" id="G4Z5L7"/>
<dbReference type="InterPro" id="IPR001611">
    <property type="entry name" value="Leu-rich_rpt"/>
</dbReference>
<dbReference type="SMART" id="SM00368">
    <property type="entry name" value="LRR_RI"/>
    <property type="match status" value="3"/>
</dbReference>
<keyword evidence="6" id="KW-1185">Reference proteome</keyword>
<feature type="compositionally biased region" description="Acidic residues" evidence="4">
    <location>
        <begin position="34"/>
        <end position="68"/>
    </location>
</feature>
<evidence type="ECO:0000256" key="1">
    <source>
        <dbReference type="ARBA" id="ARBA00022468"/>
    </source>
</evidence>
<dbReference type="PANTHER" id="PTHR24113">
    <property type="entry name" value="RAN GTPASE-ACTIVATING PROTEIN 1"/>
    <property type="match status" value="1"/>
</dbReference>
<evidence type="ECO:0000313" key="5">
    <source>
        <dbReference type="EMBL" id="EGZ22331.1"/>
    </source>
</evidence>
<dbReference type="Pfam" id="PF13516">
    <property type="entry name" value="LRR_6"/>
    <property type="match status" value="2"/>
</dbReference>
<feature type="compositionally biased region" description="Polar residues" evidence="4">
    <location>
        <begin position="1"/>
        <end position="13"/>
    </location>
</feature>
<accession>G4Z5L7</accession>
<dbReference type="GO" id="GO:0006913">
    <property type="term" value="P:nucleocytoplasmic transport"/>
    <property type="evidence" value="ECO:0007669"/>
    <property type="project" value="TreeGrafter"/>
</dbReference>
<dbReference type="GO" id="GO:0005096">
    <property type="term" value="F:GTPase activator activity"/>
    <property type="evidence" value="ECO:0007669"/>
    <property type="project" value="UniProtKB-KW"/>
</dbReference>
<dbReference type="InterPro" id="IPR032675">
    <property type="entry name" value="LRR_dom_sf"/>
</dbReference>
<dbReference type="SUPFAM" id="SSF52047">
    <property type="entry name" value="RNI-like"/>
    <property type="match status" value="1"/>
</dbReference>